<sequence>MSKKTGVTGWVRTYNAKKGYGFIIGSGVSENVFVHISEVDGLNGLTEGHQLTFDAVKGDKGWKAVNARKTPGSRVDVAAVRRGGRGQPSNDGTTKPKRRKPRREKRASDTITGKKKKPESENVPEKKVSARETSSGANKRKESKGGFKWKGDRLVRRKDGK</sequence>
<dbReference type="AlphaFoldDB" id="A0ABD5RVF1"/>
<feature type="compositionally biased region" description="Basic and acidic residues" evidence="1">
    <location>
        <begin position="118"/>
        <end position="130"/>
    </location>
</feature>
<evidence type="ECO:0000313" key="3">
    <source>
        <dbReference type="EMBL" id="MFC6723199.1"/>
    </source>
</evidence>
<dbReference type="Gene3D" id="2.40.50.140">
    <property type="entry name" value="Nucleic acid-binding proteins"/>
    <property type="match status" value="1"/>
</dbReference>
<dbReference type="EMBL" id="JBHSWU010000007">
    <property type="protein sequence ID" value="MFC6723199.1"/>
    <property type="molecule type" value="Genomic_DNA"/>
</dbReference>
<dbReference type="Pfam" id="PF00313">
    <property type="entry name" value="CSD"/>
    <property type="match status" value="1"/>
</dbReference>
<feature type="compositionally biased region" description="Basic and acidic residues" evidence="1">
    <location>
        <begin position="139"/>
        <end position="154"/>
    </location>
</feature>
<accession>A0ABD5RVF1</accession>
<proteinExistence type="predicted"/>
<keyword evidence="4" id="KW-1185">Reference proteome</keyword>
<feature type="region of interest" description="Disordered" evidence="1">
    <location>
        <begin position="65"/>
        <end position="161"/>
    </location>
</feature>
<dbReference type="InterPro" id="IPR050181">
    <property type="entry name" value="Cold_shock_domain"/>
</dbReference>
<dbReference type="Proteomes" id="UP001596328">
    <property type="component" value="Unassembled WGS sequence"/>
</dbReference>
<dbReference type="SMART" id="SM00357">
    <property type="entry name" value="CSP"/>
    <property type="match status" value="1"/>
</dbReference>
<dbReference type="PANTHER" id="PTHR11544">
    <property type="entry name" value="COLD SHOCK DOMAIN CONTAINING PROTEINS"/>
    <property type="match status" value="1"/>
</dbReference>
<feature type="compositionally biased region" description="Basic residues" evidence="1">
    <location>
        <begin position="95"/>
        <end position="105"/>
    </location>
</feature>
<protein>
    <submittedName>
        <fullName evidence="3">Cold-shock protein</fullName>
    </submittedName>
</protein>
<evidence type="ECO:0000313" key="4">
    <source>
        <dbReference type="Proteomes" id="UP001596328"/>
    </source>
</evidence>
<dbReference type="InterPro" id="IPR011129">
    <property type="entry name" value="CSD"/>
</dbReference>
<dbReference type="InterPro" id="IPR012340">
    <property type="entry name" value="NA-bd_OB-fold"/>
</dbReference>
<name>A0ABD5RVF1_9EURY</name>
<organism evidence="3 4">
    <name type="scientific">Halobium palmae</name>
    <dbReference type="NCBI Taxonomy" id="1776492"/>
    <lineage>
        <taxon>Archaea</taxon>
        <taxon>Methanobacteriati</taxon>
        <taxon>Methanobacteriota</taxon>
        <taxon>Stenosarchaea group</taxon>
        <taxon>Halobacteria</taxon>
        <taxon>Halobacteriales</taxon>
        <taxon>Haloferacaceae</taxon>
        <taxon>Halobium</taxon>
    </lineage>
</organism>
<dbReference type="PROSITE" id="PS51857">
    <property type="entry name" value="CSD_2"/>
    <property type="match status" value="1"/>
</dbReference>
<evidence type="ECO:0000259" key="2">
    <source>
        <dbReference type="PROSITE" id="PS51857"/>
    </source>
</evidence>
<comment type="caution">
    <text evidence="3">The sequence shown here is derived from an EMBL/GenBank/DDBJ whole genome shotgun (WGS) entry which is preliminary data.</text>
</comment>
<dbReference type="InterPro" id="IPR002059">
    <property type="entry name" value="CSP_DNA-bd"/>
</dbReference>
<gene>
    <name evidence="3" type="ORF">ACFQE1_02080</name>
</gene>
<dbReference type="SUPFAM" id="SSF50249">
    <property type="entry name" value="Nucleic acid-binding proteins"/>
    <property type="match status" value="1"/>
</dbReference>
<feature type="domain" description="CSD" evidence="2">
    <location>
        <begin position="6"/>
        <end position="69"/>
    </location>
</feature>
<evidence type="ECO:0000256" key="1">
    <source>
        <dbReference type="SAM" id="MobiDB-lite"/>
    </source>
</evidence>
<dbReference type="PRINTS" id="PR00050">
    <property type="entry name" value="COLDSHOCK"/>
</dbReference>
<reference evidence="3 4" key="1">
    <citation type="journal article" date="2019" name="Int. J. Syst. Evol. Microbiol.">
        <title>The Global Catalogue of Microorganisms (GCM) 10K type strain sequencing project: providing services to taxonomists for standard genome sequencing and annotation.</title>
        <authorList>
            <consortium name="The Broad Institute Genomics Platform"/>
            <consortium name="The Broad Institute Genome Sequencing Center for Infectious Disease"/>
            <person name="Wu L."/>
            <person name="Ma J."/>
        </authorList>
    </citation>
    <scope>NUCLEOTIDE SEQUENCE [LARGE SCALE GENOMIC DNA]</scope>
    <source>
        <strain evidence="3 4">NBRC 111368</strain>
    </source>
</reference>
<feature type="compositionally biased region" description="Low complexity" evidence="1">
    <location>
        <begin position="72"/>
        <end position="81"/>
    </location>
</feature>
<dbReference type="CDD" id="cd04458">
    <property type="entry name" value="CSP_CDS"/>
    <property type="match status" value="1"/>
</dbReference>